<dbReference type="Pfam" id="PF08387">
    <property type="entry name" value="FBD"/>
    <property type="match status" value="1"/>
</dbReference>
<accession>A0A0V0HUF4</accession>
<organism evidence="2">
    <name type="scientific">Solanum chacoense</name>
    <name type="common">Chaco potato</name>
    <dbReference type="NCBI Taxonomy" id="4108"/>
    <lineage>
        <taxon>Eukaryota</taxon>
        <taxon>Viridiplantae</taxon>
        <taxon>Streptophyta</taxon>
        <taxon>Embryophyta</taxon>
        <taxon>Tracheophyta</taxon>
        <taxon>Spermatophyta</taxon>
        <taxon>Magnoliopsida</taxon>
        <taxon>eudicotyledons</taxon>
        <taxon>Gunneridae</taxon>
        <taxon>Pentapetalae</taxon>
        <taxon>asterids</taxon>
        <taxon>lamiids</taxon>
        <taxon>Solanales</taxon>
        <taxon>Solanaceae</taxon>
        <taxon>Solanoideae</taxon>
        <taxon>Solaneae</taxon>
        <taxon>Solanum</taxon>
    </lineage>
</organism>
<dbReference type="InterPro" id="IPR006566">
    <property type="entry name" value="FBD"/>
</dbReference>
<protein>
    <submittedName>
        <fullName evidence="2">Putative ovule protein</fullName>
    </submittedName>
</protein>
<name>A0A0V0HUF4_SOLCH</name>
<dbReference type="PANTHER" id="PTHR31900:SF30">
    <property type="entry name" value="SUPERFAMILY PROTEIN, PUTATIVE-RELATED"/>
    <property type="match status" value="1"/>
</dbReference>
<dbReference type="AlphaFoldDB" id="A0A0V0HUF4"/>
<proteinExistence type="predicted"/>
<evidence type="ECO:0000313" key="2">
    <source>
        <dbReference type="EMBL" id="JAP23722.1"/>
    </source>
</evidence>
<evidence type="ECO:0000259" key="1">
    <source>
        <dbReference type="SMART" id="SM00579"/>
    </source>
</evidence>
<dbReference type="SMART" id="SM00579">
    <property type="entry name" value="FBD"/>
    <property type="match status" value="1"/>
</dbReference>
<feature type="domain" description="FBD" evidence="1">
    <location>
        <begin position="167"/>
        <end position="235"/>
    </location>
</feature>
<dbReference type="PANTHER" id="PTHR31900">
    <property type="entry name" value="F-BOX/RNI SUPERFAMILY PROTEIN-RELATED"/>
    <property type="match status" value="1"/>
</dbReference>
<sequence>MTLLSIDSISLSSVTIIADYYQLDEYGKCKLKISCPNLKFLNYEAPIPKDIIIENLLSIEDVSIVVTIIQDTEIFVHKMIKEVSSTSALTLCSYSILGMYKATSKGSLSLVSLYKLKTLKLYARVDGDFMQAMILLLKYSPNLEVLQLWCLQYNGGSRMHDVDESVGCLESHLKSIRLTNFKGVENEIKLVKFFLMNARVLEKLTIIWDEYPDKSEEALVEVLKFPTTSSQVVLTFLDAKPQPSSCKWYDRKFKITLPRRWLFDC</sequence>
<dbReference type="InterPro" id="IPR050232">
    <property type="entry name" value="FBL13/AtMIF1-like"/>
</dbReference>
<reference evidence="2" key="1">
    <citation type="submission" date="2015-12" db="EMBL/GenBank/DDBJ databases">
        <title>Gene expression during late stages of embryo sac development: a critical building block for successful pollen-pistil interactions.</title>
        <authorList>
            <person name="Liu Y."/>
            <person name="Joly V."/>
            <person name="Sabar M."/>
            <person name="Matton D.P."/>
        </authorList>
    </citation>
    <scope>NUCLEOTIDE SEQUENCE</scope>
</reference>
<dbReference type="EMBL" id="GEDG01015166">
    <property type="protein sequence ID" value="JAP23722.1"/>
    <property type="molecule type" value="Transcribed_RNA"/>
</dbReference>